<evidence type="ECO:0000256" key="2">
    <source>
        <dbReference type="ARBA" id="ARBA00024195"/>
    </source>
</evidence>
<dbReference type="GO" id="GO:0004252">
    <property type="term" value="F:serine-type endopeptidase activity"/>
    <property type="evidence" value="ECO:0007669"/>
    <property type="project" value="InterPro"/>
</dbReference>
<dbReference type="InterPro" id="IPR001254">
    <property type="entry name" value="Trypsin_dom"/>
</dbReference>
<organism evidence="5 6">
    <name type="scientific">Lymnaea stagnalis</name>
    <name type="common">Great pond snail</name>
    <name type="synonym">Helix stagnalis</name>
    <dbReference type="NCBI Taxonomy" id="6523"/>
    <lineage>
        <taxon>Eukaryota</taxon>
        <taxon>Metazoa</taxon>
        <taxon>Spiralia</taxon>
        <taxon>Lophotrochozoa</taxon>
        <taxon>Mollusca</taxon>
        <taxon>Gastropoda</taxon>
        <taxon>Heterobranchia</taxon>
        <taxon>Euthyneura</taxon>
        <taxon>Panpulmonata</taxon>
        <taxon>Hygrophila</taxon>
        <taxon>Lymnaeoidea</taxon>
        <taxon>Lymnaeidae</taxon>
        <taxon>Lymnaea</taxon>
    </lineage>
</organism>
<dbReference type="InterPro" id="IPR009003">
    <property type="entry name" value="Peptidase_S1_PA"/>
</dbReference>
<feature type="domain" description="Peptidase S1" evidence="4">
    <location>
        <begin position="59"/>
        <end position="296"/>
    </location>
</feature>
<dbReference type="SMART" id="SM00020">
    <property type="entry name" value="Tryp_SPc"/>
    <property type="match status" value="1"/>
</dbReference>
<protein>
    <recommendedName>
        <fullName evidence="4">Peptidase S1 domain-containing protein</fullName>
    </recommendedName>
</protein>
<dbReference type="PROSITE" id="PS00135">
    <property type="entry name" value="TRYPSIN_SER"/>
    <property type="match status" value="1"/>
</dbReference>
<keyword evidence="6" id="KW-1185">Reference proteome</keyword>
<dbReference type="PRINTS" id="PR00722">
    <property type="entry name" value="CHYMOTRYPSIN"/>
</dbReference>
<accession>A0AAV2HAW5</accession>
<sequence>MRIFSVLVLLWGLAHGHPARRGVDLAQISRSRYDKIDAPGCGQRPLAPGNGVSELVSRIMGGKESIPYSWPAMCSFRTTDAPDQHKCGGNLVRNLAGQYYLITTAHCVPDPKASLYEAHCGIHDRADSSEPNRVILYFNHAAVHANHNPWTYDYDIAVLRVITSVTTSNYISAVCIPNEGWYPNNSAIAVGWGSLGSAGVSPYKLHQVTKPIKSRPVCEERYGSASITLRMLCAGLPEGGVDSCEGDSGGPLYTYIENRWTLTGLSSWGYGCGIAGRPGVYADIIELKDWINLQINV</sequence>
<dbReference type="InterPro" id="IPR033116">
    <property type="entry name" value="TRYPSIN_SER"/>
</dbReference>
<dbReference type="FunFam" id="2.40.10.10:FF:000002">
    <property type="entry name" value="Transmembrane protease serine"/>
    <property type="match status" value="1"/>
</dbReference>
<proteinExistence type="inferred from homology"/>
<comment type="similarity">
    <text evidence="2">Belongs to the peptidase S1 family. CLIP subfamily.</text>
</comment>
<keyword evidence="1" id="KW-1015">Disulfide bond</keyword>
<name>A0AAV2HAW5_LYMST</name>
<feature type="signal peptide" evidence="3">
    <location>
        <begin position="1"/>
        <end position="16"/>
    </location>
</feature>
<reference evidence="5 6" key="1">
    <citation type="submission" date="2024-04" db="EMBL/GenBank/DDBJ databases">
        <authorList>
            <consortium name="Genoscope - CEA"/>
            <person name="William W."/>
        </authorList>
    </citation>
    <scope>NUCLEOTIDE SEQUENCE [LARGE SCALE GENOMIC DNA]</scope>
</reference>
<dbReference type="EMBL" id="CAXITT010000069">
    <property type="protein sequence ID" value="CAL1530385.1"/>
    <property type="molecule type" value="Genomic_DNA"/>
</dbReference>
<dbReference type="InterPro" id="IPR043504">
    <property type="entry name" value="Peptidase_S1_PA_chymotrypsin"/>
</dbReference>
<keyword evidence="3" id="KW-0732">Signal</keyword>
<dbReference type="Proteomes" id="UP001497497">
    <property type="component" value="Unassembled WGS sequence"/>
</dbReference>
<dbReference type="InterPro" id="IPR001314">
    <property type="entry name" value="Peptidase_S1A"/>
</dbReference>
<dbReference type="AlphaFoldDB" id="A0AAV2HAW5"/>
<evidence type="ECO:0000259" key="4">
    <source>
        <dbReference type="PROSITE" id="PS50240"/>
    </source>
</evidence>
<dbReference type="PANTHER" id="PTHR24252">
    <property type="entry name" value="ACROSIN-RELATED"/>
    <property type="match status" value="1"/>
</dbReference>
<evidence type="ECO:0000256" key="3">
    <source>
        <dbReference type="SAM" id="SignalP"/>
    </source>
</evidence>
<dbReference type="PANTHER" id="PTHR24252:SF7">
    <property type="entry name" value="HYALIN"/>
    <property type="match status" value="1"/>
</dbReference>
<gene>
    <name evidence="5" type="ORF">GSLYS_00004518001</name>
</gene>
<feature type="chain" id="PRO_5043796984" description="Peptidase S1 domain-containing protein" evidence="3">
    <location>
        <begin position="17"/>
        <end position="297"/>
    </location>
</feature>
<evidence type="ECO:0000313" key="6">
    <source>
        <dbReference type="Proteomes" id="UP001497497"/>
    </source>
</evidence>
<dbReference type="SUPFAM" id="SSF50494">
    <property type="entry name" value="Trypsin-like serine proteases"/>
    <property type="match status" value="1"/>
</dbReference>
<dbReference type="GO" id="GO:0006508">
    <property type="term" value="P:proteolysis"/>
    <property type="evidence" value="ECO:0007669"/>
    <property type="project" value="InterPro"/>
</dbReference>
<dbReference type="Gene3D" id="2.40.10.10">
    <property type="entry name" value="Trypsin-like serine proteases"/>
    <property type="match status" value="1"/>
</dbReference>
<dbReference type="Pfam" id="PF00089">
    <property type="entry name" value="Trypsin"/>
    <property type="match status" value="1"/>
</dbReference>
<evidence type="ECO:0000256" key="1">
    <source>
        <dbReference type="ARBA" id="ARBA00023157"/>
    </source>
</evidence>
<comment type="caution">
    <text evidence="5">The sequence shown here is derived from an EMBL/GenBank/DDBJ whole genome shotgun (WGS) entry which is preliminary data.</text>
</comment>
<dbReference type="PROSITE" id="PS50240">
    <property type="entry name" value="TRYPSIN_DOM"/>
    <property type="match status" value="1"/>
</dbReference>
<evidence type="ECO:0000313" key="5">
    <source>
        <dbReference type="EMBL" id="CAL1530385.1"/>
    </source>
</evidence>
<dbReference type="CDD" id="cd00190">
    <property type="entry name" value="Tryp_SPc"/>
    <property type="match status" value="1"/>
</dbReference>